<dbReference type="AlphaFoldDB" id="A0AAW0U3A9"/>
<feature type="region of interest" description="Disordered" evidence="1">
    <location>
        <begin position="171"/>
        <end position="190"/>
    </location>
</feature>
<evidence type="ECO:0000313" key="3">
    <source>
        <dbReference type="Proteomes" id="UP001487740"/>
    </source>
</evidence>
<evidence type="ECO:0000256" key="1">
    <source>
        <dbReference type="SAM" id="MobiDB-lite"/>
    </source>
</evidence>
<gene>
    <name evidence="2" type="ORF">O3P69_006437</name>
</gene>
<dbReference type="Proteomes" id="UP001487740">
    <property type="component" value="Unassembled WGS sequence"/>
</dbReference>
<keyword evidence="3" id="KW-1185">Reference proteome</keyword>
<comment type="caution">
    <text evidence="2">The sequence shown here is derived from an EMBL/GenBank/DDBJ whole genome shotgun (WGS) entry which is preliminary data.</text>
</comment>
<accession>A0AAW0U3A9</accession>
<organism evidence="2 3">
    <name type="scientific">Scylla paramamosain</name>
    <name type="common">Mud crab</name>
    <dbReference type="NCBI Taxonomy" id="85552"/>
    <lineage>
        <taxon>Eukaryota</taxon>
        <taxon>Metazoa</taxon>
        <taxon>Ecdysozoa</taxon>
        <taxon>Arthropoda</taxon>
        <taxon>Crustacea</taxon>
        <taxon>Multicrustacea</taxon>
        <taxon>Malacostraca</taxon>
        <taxon>Eumalacostraca</taxon>
        <taxon>Eucarida</taxon>
        <taxon>Decapoda</taxon>
        <taxon>Pleocyemata</taxon>
        <taxon>Brachyura</taxon>
        <taxon>Eubrachyura</taxon>
        <taxon>Portunoidea</taxon>
        <taxon>Portunidae</taxon>
        <taxon>Portuninae</taxon>
        <taxon>Scylla</taxon>
    </lineage>
</organism>
<name>A0AAW0U3A9_SCYPA</name>
<evidence type="ECO:0000313" key="2">
    <source>
        <dbReference type="EMBL" id="KAK8394246.1"/>
    </source>
</evidence>
<dbReference type="EMBL" id="JARAKH010000019">
    <property type="protein sequence ID" value="KAK8394246.1"/>
    <property type="molecule type" value="Genomic_DNA"/>
</dbReference>
<proteinExistence type="predicted"/>
<reference evidence="2 3" key="1">
    <citation type="submission" date="2023-03" db="EMBL/GenBank/DDBJ databases">
        <title>High-quality genome of Scylla paramamosain provides insights in environmental adaptation.</title>
        <authorList>
            <person name="Zhang L."/>
        </authorList>
    </citation>
    <scope>NUCLEOTIDE SEQUENCE [LARGE SCALE GENOMIC DNA]</scope>
    <source>
        <strain evidence="2">LZ_2023a</strain>
        <tissue evidence="2">Muscle</tissue>
    </source>
</reference>
<sequence length="209" mass="23337">MDKNAGYLLDWDAYQLSHDFVRSITEFSMPPPLSPTDVRSWFGLVNQSNGRAEVGVKSAKRLLRGNLTRGGSLDTDGVTRALLQFLNTPLQGCEASTAQLLTGRQLRDAIAWFRRLRDRERVMTCTTTSALLRHDKQAHLLAPLAPGQRVRIQNPTSVHLDRLGIVTHEGVEQQGSPGPTPQARAASPNPTRFRRASRHLSEYWMDSLV</sequence>
<protein>
    <submittedName>
        <fullName evidence="2">Uncharacterized protein</fullName>
    </submittedName>
</protein>